<keyword evidence="4" id="KW-0812">Transmembrane</keyword>
<keyword evidence="4" id="KW-0472">Membrane</keyword>
<evidence type="ECO:0000313" key="5">
    <source>
        <dbReference type="EMBL" id="NDV61982.1"/>
    </source>
</evidence>
<evidence type="ECO:0000313" key="6">
    <source>
        <dbReference type="Proteomes" id="UP000478417"/>
    </source>
</evidence>
<dbReference type="Proteomes" id="UP000478417">
    <property type="component" value="Unassembled WGS sequence"/>
</dbReference>
<dbReference type="EMBL" id="JAAGNX010000002">
    <property type="protein sequence ID" value="NDV61982.1"/>
    <property type="molecule type" value="Genomic_DNA"/>
</dbReference>
<reference evidence="5 6" key="1">
    <citation type="submission" date="2020-02" db="EMBL/GenBank/DDBJ databases">
        <title>Albibacoteraceae fam. nov., the first described family within the subdivision 4 Verrucomicrobia.</title>
        <authorList>
            <person name="Xi F."/>
        </authorList>
    </citation>
    <scope>NUCLEOTIDE SEQUENCE [LARGE SCALE GENOMIC DNA]</scope>
    <source>
        <strain evidence="5 6">CK1056</strain>
    </source>
</reference>
<dbReference type="RefSeq" id="WP_163963473.1">
    <property type="nucleotide sequence ID" value="NZ_JAAGNX010000002.1"/>
</dbReference>
<comment type="caution">
    <text evidence="5">The sequence shown here is derived from an EMBL/GenBank/DDBJ whole genome shotgun (WGS) entry which is preliminary data.</text>
</comment>
<protein>
    <submittedName>
        <fullName evidence="5">HlyD family efflux transporter periplasmic adaptor subunit</fullName>
    </submittedName>
</protein>
<dbReference type="GO" id="GO:0030313">
    <property type="term" value="C:cell envelope"/>
    <property type="evidence" value="ECO:0007669"/>
    <property type="project" value="UniProtKB-SubCell"/>
</dbReference>
<dbReference type="Gene3D" id="2.40.30.170">
    <property type="match status" value="1"/>
</dbReference>
<organism evidence="5 6">
    <name type="scientific">Oceanipulchritudo coccoides</name>
    <dbReference type="NCBI Taxonomy" id="2706888"/>
    <lineage>
        <taxon>Bacteria</taxon>
        <taxon>Pseudomonadati</taxon>
        <taxon>Verrucomicrobiota</taxon>
        <taxon>Opitutia</taxon>
        <taxon>Puniceicoccales</taxon>
        <taxon>Oceanipulchritudinaceae</taxon>
        <taxon>Oceanipulchritudo</taxon>
    </lineage>
</organism>
<keyword evidence="4" id="KW-1133">Transmembrane helix</keyword>
<proteinExistence type="predicted"/>
<evidence type="ECO:0000256" key="1">
    <source>
        <dbReference type="ARBA" id="ARBA00004196"/>
    </source>
</evidence>
<evidence type="ECO:0000256" key="2">
    <source>
        <dbReference type="ARBA" id="ARBA00023054"/>
    </source>
</evidence>
<keyword evidence="6" id="KW-1185">Reference proteome</keyword>
<accession>A0A6B2M0R1</accession>
<sequence length="417" mass="45737">MDIIRDDLKKKKKKRQIIIGASSLALLLVVGFFLFSMDPAAPSVERSSVWIGKVARGPMEVNVRGIGTLVPEDLRWITAQTNGSVEHIYILPGAAVEPETVILLLGNPELEQIFRNAELQLASAQAELANQRVREEDSLLEMEYQLAQLEASYENAKLDVRVNEELFAEGLVAERDLLRSQVSKEQLERQTDILGRRLATRRQQMEQNLAPALASVSQEEERVTLLRQQVADLSVKAGIRGVLQRLPLEEGQQVSTGTQLAQVADPSRLKAVIRIPETQAKDIQIGQTASIDTRNGVVKGEVARVNPTVVGGTVDVDVRITGELPRGARADLTVEGSVQLANLSDILYIGRPSFARENGTVGVFKLTNGGNVAERTTVTFGKSSVSEIQVMSGLIEGDEIILSDTSQYDDNDRLRLN</sequence>
<dbReference type="Gene3D" id="2.40.420.20">
    <property type="match status" value="1"/>
</dbReference>
<dbReference type="PANTHER" id="PTHR32347:SF23">
    <property type="entry name" value="BLL5650 PROTEIN"/>
    <property type="match status" value="1"/>
</dbReference>
<name>A0A6B2M0R1_9BACT</name>
<feature type="coiled-coil region" evidence="3">
    <location>
        <begin position="107"/>
        <end position="166"/>
    </location>
</feature>
<comment type="subcellular location">
    <subcellularLocation>
        <location evidence="1">Cell envelope</location>
    </subcellularLocation>
</comment>
<evidence type="ECO:0000256" key="3">
    <source>
        <dbReference type="SAM" id="Coils"/>
    </source>
</evidence>
<feature type="transmembrane region" description="Helical" evidence="4">
    <location>
        <begin position="17"/>
        <end position="37"/>
    </location>
</feature>
<keyword evidence="2 3" id="KW-0175">Coiled coil</keyword>
<dbReference type="InterPro" id="IPR050465">
    <property type="entry name" value="UPF0194_transport"/>
</dbReference>
<gene>
    <name evidence="5" type="ORF">G0Q06_05925</name>
</gene>
<dbReference type="AlphaFoldDB" id="A0A6B2M0R1"/>
<evidence type="ECO:0000256" key="4">
    <source>
        <dbReference type="SAM" id="Phobius"/>
    </source>
</evidence>
<dbReference type="PANTHER" id="PTHR32347">
    <property type="entry name" value="EFFLUX SYSTEM COMPONENT YKNX-RELATED"/>
    <property type="match status" value="1"/>
</dbReference>